<gene>
    <name evidence="2" type="ORF">GGD55_003650</name>
</gene>
<evidence type="ECO:0000313" key="3">
    <source>
        <dbReference type="Proteomes" id="UP000585507"/>
    </source>
</evidence>
<keyword evidence="2" id="KW-0969">Cilium</keyword>
<reference evidence="2 3" key="1">
    <citation type="submission" date="2020-08" db="EMBL/GenBank/DDBJ databases">
        <title>Genomic Encyclopedia of Type Strains, Phase IV (KMG-V): Genome sequencing to study the core and pangenomes of soil and plant-associated prokaryotes.</title>
        <authorList>
            <person name="Whitman W."/>
        </authorList>
    </citation>
    <scope>NUCLEOTIDE SEQUENCE [LARGE SCALE GENOMIC DNA]</scope>
    <source>
        <strain evidence="2 3">SEMIA 4084</strain>
    </source>
</reference>
<sequence>MSASDPNYIIVKSDPAIDRKAGPSTSIGLSNIVVSIEPIPVVNFLNIDIEQNPDLIDHYISYMEVSSQRVVEGASVLGASSKRIEMQTEFTTKMLSTIEKGIGRLVDADMNEASTRLKALEAQQQLTFQALSIANANAEDVIQLFR</sequence>
<comment type="caution">
    <text evidence="2">The sequence shown here is derived from an EMBL/GenBank/DDBJ whole genome shotgun (WGS) entry which is preliminary data.</text>
</comment>
<dbReference type="InterPro" id="IPR046358">
    <property type="entry name" value="Flagellin_C"/>
</dbReference>
<keyword evidence="2" id="KW-0966">Cell projection</keyword>
<dbReference type="Pfam" id="PF00700">
    <property type="entry name" value="Flagellin_C"/>
    <property type="match status" value="1"/>
</dbReference>
<accession>A0A7W8UCL1</accession>
<dbReference type="Gene3D" id="1.20.1330.10">
    <property type="entry name" value="f41 fragment of flagellin, N-terminal domain"/>
    <property type="match status" value="1"/>
</dbReference>
<protein>
    <submittedName>
        <fullName evidence="2">Flagellin-like hook-associated protein FlgL</fullName>
    </submittedName>
</protein>
<feature type="domain" description="Flagellin C-terminal" evidence="1">
    <location>
        <begin position="68"/>
        <end position="145"/>
    </location>
</feature>
<name>A0A7W8UCL1_9HYPH</name>
<organism evidence="2 3">
    <name type="scientific">Rhizobium giardinii</name>
    <dbReference type="NCBI Taxonomy" id="56731"/>
    <lineage>
        <taxon>Bacteria</taxon>
        <taxon>Pseudomonadati</taxon>
        <taxon>Pseudomonadota</taxon>
        <taxon>Alphaproteobacteria</taxon>
        <taxon>Hyphomicrobiales</taxon>
        <taxon>Rhizobiaceae</taxon>
        <taxon>Rhizobium/Agrobacterium group</taxon>
        <taxon>Rhizobium</taxon>
    </lineage>
</organism>
<dbReference type="SUPFAM" id="SSF64518">
    <property type="entry name" value="Phase 1 flagellin"/>
    <property type="match status" value="1"/>
</dbReference>
<evidence type="ECO:0000313" key="2">
    <source>
        <dbReference type="EMBL" id="MBB5536935.1"/>
    </source>
</evidence>
<keyword evidence="2" id="KW-0282">Flagellum</keyword>
<dbReference type="AlphaFoldDB" id="A0A7W8UCL1"/>
<proteinExistence type="predicted"/>
<keyword evidence="3" id="KW-1185">Reference proteome</keyword>
<evidence type="ECO:0000259" key="1">
    <source>
        <dbReference type="Pfam" id="PF00700"/>
    </source>
</evidence>
<dbReference type="RefSeq" id="WP_245275965.1">
    <property type="nucleotide sequence ID" value="NZ_JACHBK010000008.1"/>
</dbReference>
<dbReference type="Proteomes" id="UP000585507">
    <property type="component" value="Unassembled WGS sequence"/>
</dbReference>
<dbReference type="EMBL" id="JACHBK010000008">
    <property type="protein sequence ID" value="MBB5536935.1"/>
    <property type="molecule type" value="Genomic_DNA"/>
</dbReference>